<reference evidence="1 2" key="1">
    <citation type="submission" date="2019-08" db="EMBL/GenBank/DDBJ databases">
        <title>Actinomadura sp. nov. CYP1-5 isolated from mountain soil.</title>
        <authorList>
            <person name="Songsumanus A."/>
            <person name="Kuncharoen N."/>
            <person name="Kudo T."/>
            <person name="Yuki M."/>
            <person name="Igarashi Y."/>
            <person name="Tanasupawat S."/>
        </authorList>
    </citation>
    <scope>NUCLEOTIDE SEQUENCE [LARGE SCALE GENOMIC DNA]</scope>
    <source>
        <strain evidence="1 2">GKU157</strain>
    </source>
</reference>
<proteinExistence type="predicted"/>
<evidence type="ECO:0000313" key="2">
    <source>
        <dbReference type="Proteomes" id="UP000322634"/>
    </source>
</evidence>
<gene>
    <name evidence="1" type="ORF">FXF65_07265</name>
</gene>
<dbReference type="Proteomes" id="UP000322634">
    <property type="component" value="Unassembled WGS sequence"/>
</dbReference>
<dbReference type="EMBL" id="VSFF01000003">
    <property type="protein sequence ID" value="TYC16402.1"/>
    <property type="molecule type" value="Genomic_DNA"/>
</dbReference>
<dbReference type="OrthoDB" id="3482074at2"/>
<sequence>MGAANPGRSGSVEVVKGCGSSEPIRFHHERGDAIMRPGLVSRLRPTASRHKAAIATASAGVTAAAAVLAFGTVSSAATGSDAASAQGTVTRGSTVCAGPVNVHPDTGSFLAANGFAFNRNNPDGIAIDWTVRRGDVITSQGGTSFFTSATVIRSEHTARFQVTVPAGDANLPGSIWICGTSSQGQSIFVDMSLNTVGA</sequence>
<dbReference type="AlphaFoldDB" id="A0A5D0UFH6"/>
<name>A0A5D0UFH6_9ACTN</name>
<keyword evidence="2" id="KW-1185">Reference proteome</keyword>
<organism evidence="1 2">
    <name type="scientific">Actinomadura syzygii</name>
    <dbReference type="NCBI Taxonomy" id="1427538"/>
    <lineage>
        <taxon>Bacteria</taxon>
        <taxon>Bacillati</taxon>
        <taxon>Actinomycetota</taxon>
        <taxon>Actinomycetes</taxon>
        <taxon>Streptosporangiales</taxon>
        <taxon>Thermomonosporaceae</taxon>
        <taxon>Actinomadura</taxon>
    </lineage>
</organism>
<evidence type="ECO:0000313" key="1">
    <source>
        <dbReference type="EMBL" id="TYC16402.1"/>
    </source>
</evidence>
<protein>
    <submittedName>
        <fullName evidence="1">Uncharacterized protein</fullName>
    </submittedName>
</protein>
<dbReference type="RefSeq" id="WP_148348957.1">
    <property type="nucleotide sequence ID" value="NZ_JBHSBF010000020.1"/>
</dbReference>
<comment type="caution">
    <text evidence="1">The sequence shown here is derived from an EMBL/GenBank/DDBJ whole genome shotgun (WGS) entry which is preliminary data.</text>
</comment>
<accession>A0A5D0UFH6</accession>